<feature type="compositionally biased region" description="Acidic residues" evidence="1">
    <location>
        <begin position="359"/>
        <end position="374"/>
    </location>
</feature>
<dbReference type="OrthoDB" id="2440757at2759"/>
<feature type="compositionally biased region" description="Low complexity" evidence="1">
    <location>
        <begin position="303"/>
        <end position="315"/>
    </location>
</feature>
<dbReference type="AlphaFoldDB" id="A0A9P6QSZ8"/>
<feature type="compositionally biased region" description="Basic and acidic residues" evidence="1">
    <location>
        <begin position="214"/>
        <end position="225"/>
    </location>
</feature>
<feature type="region of interest" description="Disordered" evidence="1">
    <location>
        <begin position="274"/>
        <end position="374"/>
    </location>
</feature>
<name>A0A9P6QSZ8_9FUNG</name>
<proteinExistence type="predicted"/>
<gene>
    <name evidence="2" type="ORF">BGZ97_003538</name>
</gene>
<dbReference type="Proteomes" id="UP000823405">
    <property type="component" value="Unassembled WGS sequence"/>
</dbReference>
<organism evidence="2 3">
    <name type="scientific">Linnemannia gamsii</name>
    <dbReference type="NCBI Taxonomy" id="64522"/>
    <lineage>
        <taxon>Eukaryota</taxon>
        <taxon>Fungi</taxon>
        <taxon>Fungi incertae sedis</taxon>
        <taxon>Mucoromycota</taxon>
        <taxon>Mortierellomycotina</taxon>
        <taxon>Mortierellomycetes</taxon>
        <taxon>Mortierellales</taxon>
        <taxon>Mortierellaceae</taxon>
        <taxon>Linnemannia</taxon>
    </lineage>
</organism>
<evidence type="ECO:0000313" key="3">
    <source>
        <dbReference type="Proteomes" id="UP000823405"/>
    </source>
</evidence>
<reference evidence="2" key="1">
    <citation type="journal article" date="2020" name="Fungal Divers.">
        <title>Resolving the Mortierellaceae phylogeny through synthesis of multi-gene phylogenetics and phylogenomics.</title>
        <authorList>
            <person name="Vandepol N."/>
            <person name="Liber J."/>
            <person name="Desiro A."/>
            <person name="Na H."/>
            <person name="Kennedy M."/>
            <person name="Barry K."/>
            <person name="Grigoriev I.V."/>
            <person name="Miller A.N."/>
            <person name="O'Donnell K."/>
            <person name="Stajich J.E."/>
            <person name="Bonito G."/>
        </authorList>
    </citation>
    <scope>NUCLEOTIDE SEQUENCE</scope>
    <source>
        <strain evidence="2">NVP60</strain>
    </source>
</reference>
<accession>A0A9P6QSZ8</accession>
<sequence length="519" mass="57292">MMLPVIGVETRAVIRTKVTEVMASVVGGLKHYEAIEKVIRTAVDDAGGMQLLQLAPSSLGGNSPRGEDLFVAFDESRNDQISEYDDVDGDATASTTTTTTIDESQIPVITDIAMEAVLDYMAEILTPSLVIHQLTEAIQSALFEISKQRKALHRMRQQQHNHGAEDEDLEDVSEVDLDLDDLSSQTLRGRLSADRHGVELLSDGWIWSGPPSSGDKDNNSSRDRSSINSLLEDDEDDEYDNPRGQDEDLWDKDMETHQWDSTGRLFEDFEDDEDNFFLTNNNDDASSSSGPSSQTVLSKSKPATTTELDLALATLGDDDGDYGEVDEDDESSDPYSIGIRESDDGTSTRNDNDAGGEGGMEEEEDGEDPMADTSEDYGRERYLQQSYFNRFHKRSLFASPPKDATKPKSQKAATAAGGTPSLQIIVDNPKPATTTTTTKTIRRPSLTPDLRLENLLTQLIEPLLTTFIEEDFPASCKRVQGELMDGIIWSLDQSELDSTSHGGMDSDEERMLLLSELEY</sequence>
<keyword evidence="3" id="KW-1185">Reference proteome</keyword>
<evidence type="ECO:0000256" key="1">
    <source>
        <dbReference type="SAM" id="MobiDB-lite"/>
    </source>
</evidence>
<feature type="compositionally biased region" description="Basic and acidic residues" evidence="1">
    <location>
        <begin position="240"/>
        <end position="254"/>
    </location>
</feature>
<feature type="compositionally biased region" description="Low complexity" evidence="1">
    <location>
        <begin position="276"/>
        <end position="293"/>
    </location>
</feature>
<feature type="region of interest" description="Disordered" evidence="1">
    <location>
        <begin position="397"/>
        <end position="438"/>
    </location>
</feature>
<protein>
    <submittedName>
        <fullName evidence="2">Uncharacterized protein</fullName>
    </submittedName>
</protein>
<evidence type="ECO:0000313" key="2">
    <source>
        <dbReference type="EMBL" id="KAG0299798.1"/>
    </source>
</evidence>
<feature type="region of interest" description="Disordered" evidence="1">
    <location>
        <begin position="203"/>
        <end position="254"/>
    </location>
</feature>
<dbReference type="EMBL" id="JAAAIN010001842">
    <property type="protein sequence ID" value="KAG0299798.1"/>
    <property type="molecule type" value="Genomic_DNA"/>
</dbReference>
<feature type="compositionally biased region" description="Acidic residues" evidence="1">
    <location>
        <begin position="316"/>
        <end position="332"/>
    </location>
</feature>
<comment type="caution">
    <text evidence="2">The sequence shown here is derived from an EMBL/GenBank/DDBJ whole genome shotgun (WGS) entry which is preliminary data.</text>
</comment>